<evidence type="ECO:0000259" key="2">
    <source>
        <dbReference type="Pfam" id="PF24530"/>
    </source>
</evidence>
<dbReference type="AlphaFoldDB" id="B9FE83"/>
<evidence type="ECO:0000313" key="3">
    <source>
        <dbReference type="EMBL" id="EEE60666.1"/>
    </source>
</evidence>
<dbReference type="PANTHER" id="PTHR33075:SF7">
    <property type="entry name" value="OS02G0303350 PROTEIN"/>
    <property type="match status" value="1"/>
</dbReference>
<reference evidence="3" key="2">
    <citation type="submission" date="2008-12" db="EMBL/GenBank/DDBJ databases">
        <title>Improved gene annotation of the rice (Oryza sativa) genomes.</title>
        <authorList>
            <person name="Wang J."/>
            <person name="Li R."/>
            <person name="Fan W."/>
            <person name="Huang Q."/>
            <person name="Zhang J."/>
            <person name="Zhou Y."/>
            <person name="Hu Y."/>
            <person name="Zi S."/>
            <person name="Li J."/>
            <person name="Ni P."/>
            <person name="Zheng H."/>
            <person name="Zhang Y."/>
            <person name="Zhao M."/>
            <person name="Hao Q."/>
            <person name="McDermott J."/>
            <person name="Samudrala R."/>
            <person name="Kristiansen K."/>
            <person name="Wong G.K.-S."/>
        </authorList>
    </citation>
    <scope>NUCLEOTIDE SEQUENCE</scope>
</reference>
<sequence length="270" mass="30028">MGSGSSPANSKAADVSPLPIPATELISHTRGARCSCIPRVDLTVPQCPARCHEDFCVAIVEPIPLEQDWDHHWALIANFIQDELHYEVRNSFRHPFAVGFFQMRSAMNRDALVLSLPEFYDGVHPGTFVNHDQGPNWRAANFHREGWFMFLDFPLDFIDLHHVHLAVASFGRFYKFPPEEDLPPAGPQPGPDDATDDDPDAGNVWQFGNPGNQGAGGWDEAVQQQQAANEQQEDAWGQDHPMGQIEENPGQLIIPQQMATPCPSSMMTPI</sequence>
<feature type="domain" description="DUF7597" evidence="2">
    <location>
        <begin position="31"/>
        <end position="140"/>
    </location>
</feature>
<dbReference type="Pfam" id="PF24530">
    <property type="entry name" value="DUF7597"/>
    <property type="match status" value="1"/>
</dbReference>
<evidence type="ECO:0000256" key="1">
    <source>
        <dbReference type="SAM" id="MobiDB-lite"/>
    </source>
</evidence>
<accession>B9FE83</accession>
<dbReference type="PANTHER" id="PTHR33075">
    <property type="entry name" value="OS02G0499800 PROTEIN"/>
    <property type="match status" value="1"/>
</dbReference>
<name>B9FE83_ORYSJ</name>
<organism evidence="3">
    <name type="scientific">Oryza sativa subsp. japonica</name>
    <name type="common">Rice</name>
    <dbReference type="NCBI Taxonomy" id="39947"/>
    <lineage>
        <taxon>Eukaryota</taxon>
        <taxon>Viridiplantae</taxon>
        <taxon>Streptophyta</taxon>
        <taxon>Embryophyta</taxon>
        <taxon>Tracheophyta</taxon>
        <taxon>Spermatophyta</taxon>
        <taxon>Magnoliopsida</taxon>
        <taxon>Liliopsida</taxon>
        <taxon>Poales</taxon>
        <taxon>Poaceae</taxon>
        <taxon>BOP clade</taxon>
        <taxon>Oryzoideae</taxon>
        <taxon>Oryzeae</taxon>
        <taxon>Oryzinae</taxon>
        <taxon>Oryza</taxon>
        <taxon>Oryza sativa</taxon>
    </lineage>
</organism>
<dbReference type="Proteomes" id="UP000007752">
    <property type="component" value="Chromosome 4"/>
</dbReference>
<dbReference type="EMBL" id="CM000141">
    <property type="protein sequence ID" value="EEE60666.1"/>
    <property type="molecule type" value="Genomic_DNA"/>
</dbReference>
<proteinExistence type="predicted"/>
<dbReference type="InterPro" id="IPR056018">
    <property type="entry name" value="DUF7597"/>
</dbReference>
<feature type="compositionally biased region" description="Low complexity" evidence="1">
    <location>
        <begin position="220"/>
        <end position="230"/>
    </location>
</feature>
<reference evidence="3" key="1">
    <citation type="journal article" date="2005" name="PLoS Biol.">
        <title>The genomes of Oryza sativa: a history of duplications.</title>
        <authorList>
            <person name="Yu J."/>
            <person name="Wang J."/>
            <person name="Lin W."/>
            <person name="Li S."/>
            <person name="Li H."/>
            <person name="Zhou J."/>
            <person name="Ni P."/>
            <person name="Dong W."/>
            <person name="Hu S."/>
            <person name="Zeng C."/>
            <person name="Zhang J."/>
            <person name="Zhang Y."/>
            <person name="Li R."/>
            <person name="Xu Z."/>
            <person name="Li S."/>
            <person name="Li X."/>
            <person name="Zheng H."/>
            <person name="Cong L."/>
            <person name="Lin L."/>
            <person name="Yin J."/>
            <person name="Geng J."/>
            <person name="Li G."/>
            <person name="Shi J."/>
            <person name="Liu J."/>
            <person name="Lv H."/>
            <person name="Li J."/>
            <person name="Wang J."/>
            <person name="Deng Y."/>
            <person name="Ran L."/>
            <person name="Shi X."/>
            <person name="Wang X."/>
            <person name="Wu Q."/>
            <person name="Li C."/>
            <person name="Ren X."/>
            <person name="Wang J."/>
            <person name="Wang X."/>
            <person name="Li D."/>
            <person name="Liu D."/>
            <person name="Zhang X."/>
            <person name="Ji Z."/>
            <person name="Zhao W."/>
            <person name="Sun Y."/>
            <person name="Zhang Z."/>
            <person name="Bao J."/>
            <person name="Han Y."/>
            <person name="Dong L."/>
            <person name="Ji J."/>
            <person name="Chen P."/>
            <person name="Wu S."/>
            <person name="Liu J."/>
            <person name="Xiao Y."/>
            <person name="Bu D."/>
            <person name="Tan J."/>
            <person name="Yang L."/>
            <person name="Ye C."/>
            <person name="Zhang J."/>
            <person name="Xu J."/>
            <person name="Zhou Y."/>
            <person name="Yu Y."/>
            <person name="Zhang B."/>
            <person name="Zhuang S."/>
            <person name="Wei H."/>
            <person name="Liu B."/>
            <person name="Lei M."/>
            <person name="Yu H."/>
            <person name="Li Y."/>
            <person name="Xu H."/>
            <person name="Wei S."/>
            <person name="He X."/>
            <person name="Fang L."/>
            <person name="Zhang Z."/>
            <person name="Zhang Y."/>
            <person name="Huang X."/>
            <person name="Su Z."/>
            <person name="Tong W."/>
            <person name="Li J."/>
            <person name="Tong Z."/>
            <person name="Li S."/>
            <person name="Ye J."/>
            <person name="Wang L."/>
            <person name="Fang L."/>
            <person name="Lei T."/>
            <person name="Chen C."/>
            <person name="Chen H."/>
            <person name="Xu Z."/>
            <person name="Li H."/>
            <person name="Huang H."/>
            <person name="Zhang F."/>
            <person name="Xu H."/>
            <person name="Li N."/>
            <person name="Zhao C."/>
            <person name="Li S."/>
            <person name="Dong L."/>
            <person name="Huang Y."/>
            <person name="Li L."/>
            <person name="Xi Y."/>
            <person name="Qi Q."/>
            <person name="Li W."/>
            <person name="Zhang B."/>
            <person name="Hu W."/>
            <person name="Zhang Y."/>
            <person name="Tian X."/>
            <person name="Jiao Y."/>
            <person name="Liang X."/>
            <person name="Jin J."/>
            <person name="Gao L."/>
            <person name="Zheng W."/>
            <person name="Hao B."/>
            <person name="Liu S."/>
            <person name="Wang W."/>
            <person name="Yuan L."/>
            <person name="Cao M."/>
            <person name="McDermott J."/>
            <person name="Samudrala R."/>
            <person name="Wang J."/>
            <person name="Wong G.K."/>
            <person name="Yang H."/>
        </authorList>
    </citation>
    <scope>NUCLEOTIDE SEQUENCE [LARGE SCALE GENOMIC DNA]</scope>
</reference>
<protein>
    <recommendedName>
        <fullName evidence="2">DUF7597 domain-containing protein</fullName>
    </recommendedName>
</protein>
<feature type="region of interest" description="Disordered" evidence="1">
    <location>
        <begin position="178"/>
        <end position="250"/>
    </location>
</feature>
<gene>
    <name evidence="3" type="ORF">OsJ_14124</name>
</gene>